<gene>
    <name evidence="2" type="ORF">GCM10008919_03580</name>
</gene>
<accession>A0ABN0SWG1</accession>
<dbReference type="EMBL" id="BAAACR010000002">
    <property type="protein sequence ID" value="GAA0203596.1"/>
    <property type="molecule type" value="Genomic_DNA"/>
</dbReference>
<dbReference type="PANTHER" id="PTHR43581:SF2">
    <property type="entry name" value="EXCINUCLEASE ATPASE SUBUNIT"/>
    <property type="match status" value="1"/>
</dbReference>
<evidence type="ECO:0000313" key="2">
    <source>
        <dbReference type="EMBL" id="GAA0203596.1"/>
    </source>
</evidence>
<dbReference type="SUPFAM" id="SSF52540">
    <property type="entry name" value="P-loop containing nucleoside triphosphate hydrolases"/>
    <property type="match status" value="1"/>
</dbReference>
<organism evidence="2 3">
    <name type="scientific">Selenomonas dianae</name>
    <dbReference type="NCBI Taxonomy" id="135079"/>
    <lineage>
        <taxon>Bacteria</taxon>
        <taxon>Bacillati</taxon>
        <taxon>Bacillota</taxon>
        <taxon>Negativicutes</taxon>
        <taxon>Selenomonadales</taxon>
        <taxon>Selenomonadaceae</taxon>
        <taxon>Selenomonas</taxon>
    </lineage>
</organism>
<proteinExistence type="predicted"/>
<evidence type="ECO:0000259" key="1">
    <source>
        <dbReference type="Pfam" id="PF13175"/>
    </source>
</evidence>
<keyword evidence="3" id="KW-1185">Reference proteome</keyword>
<dbReference type="RefSeq" id="WP_304987756.1">
    <property type="nucleotide sequence ID" value="NZ_BAAACR010000002.1"/>
</dbReference>
<dbReference type="Gene3D" id="3.40.50.300">
    <property type="entry name" value="P-loop containing nucleotide triphosphate hydrolases"/>
    <property type="match status" value="1"/>
</dbReference>
<dbReference type="PANTHER" id="PTHR43581">
    <property type="entry name" value="ATP/GTP PHOSPHATASE"/>
    <property type="match status" value="1"/>
</dbReference>
<dbReference type="InterPro" id="IPR051396">
    <property type="entry name" value="Bact_Antivir_Def_Nuclease"/>
</dbReference>
<protein>
    <recommendedName>
        <fullName evidence="1">Endonuclease GajA/Old nuclease/RecF-like AAA domain-containing protein</fullName>
    </recommendedName>
</protein>
<dbReference type="InterPro" id="IPR041685">
    <property type="entry name" value="AAA_GajA/Old/RecF-like"/>
</dbReference>
<dbReference type="InterPro" id="IPR027417">
    <property type="entry name" value="P-loop_NTPase"/>
</dbReference>
<dbReference type="Pfam" id="PF13175">
    <property type="entry name" value="AAA_15"/>
    <property type="match status" value="1"/>
</dbReference>
<feature type="domain" description="Endonuclease GajA/Old nuclease/RecF-like AAA" evidence="1">
    <location>
        <begin position="156"/>
        <end position="359"/>
    </location>
</feature>
<comment type="caution">
    <text evidence="2">The sequence shown here is derived from an EMBL/GenBank/DDBJ whole genome shotgun (WGS) entry which is preliminary data.</text>
</comment>
<reference evidence="2 3" key="1">
    <citation type="journal article" date="2019" name="Int. J. Syst. Evol. Microbiol.">
        <title>The Global Catalogue of Microorganisms (GCM) 10K type strain sequencing project: providing services to taxonomists for standard genome sequencing and annotation.</title>
        <authorList>
            <consortium name="The Broad Institute Genomics Platform"/>
            <consortium name="The Broad Institute Genome Sequencing Center for Infectious Disease"/>
            <person name="Wu L."/>
            <person name="Ma J."/>
        </authorList>
    </citation>
    <scope>NUCLEOTIDE SEQUENCE [LARGE SCALE GENOMIC DNA]</scope>
    <source>
        <strain evidence="2 3">JCM 8542</strain>
    </source>
</reference>
<name>A0ABN0SWG1_9FIRM</name>
<evidence type="ECO:0000313" key="3">
    <source>
        <dbReference type="Proteomes" id="UP001500399"/>
    </source>
</evidence>
<sequence>MRKLKIKGFGPLDHIDLDLDKSCNLIIGEQAIGKSTLAKTIYFSLKIRDYLLECLSDLSELHPGETRYARFLFYVRRCFMGCFGTTKHMRPFKIEFDYACGSTPKGTKQLILTLKDGFVDIKFSRVLQNDIQALFQRAEELYGQRDLVQHIGVYDDVIQDLQASLLIRQHLRQTVNAMFDIQGDVLYIPAGRSILATLSEQLQEIDTTDTSQMDLPLKEFIALIQKLKKRFGTQLEYIVEQYTKMEGRNIRRHDVQLAIDTIRKILKASYINEQDTEKLYYDNENWVKLMYASSGQQESLWILLLIFQRLLLQQKTFLIVEEPEAHLFPIAQRHMMEMVGLLMYATGSEVFITTHSPYVLNSLNVLAYSGKIEGKDANIKNAVVPRGYRILPGQLEAYLLLQRAGTSSLVSIMDKNEGLIQSHKIDRLSDIIEQDMEKLLEKEVQYDLQ</sequence>
<dbReference type="Proteomes" id="UP001500399">
    <property type="component" value="Unassembled WGS sequence"/>
</dbReference>